<evidence type="ECO:0000313" key="2">
    <source>
        <dbReference type="Proteomes" id="UP000327493"/>
    </source>
</evidence>
<comment type="caution">
    <text evidence="1">The sequence shown here is derived from an EMBL/GenBank/DDBJ whole genome shotgun (WGS) entry which is preliminary data.</text>
</comment>
<dbReference type="EMBL" id="VOFY01000007">
    <property type="protein sequence ID" value="KAA8591246.1"/>
    <property type="molecule type" value="Genomic_DNA"/>
</dbReference>
<protein>
    <submittedName>
        <fullName evidence="1">Uncharacterized protein</fullName>
    </submittedName>
</protein>
<sequence length="170" mass="17656">MQGEYYYIYKQKTERIDTLKERRHTARLRQGVNPLYWTSLQQQDMFICNSGRESGGERKPITMFIKTFIVVLTLIAANSQPAEGSLRDKCPIFVPPPASVAASAKAAATAASIATAAAATAATAAATTSGPAAVLAAAAAVDAAQAAQRAAVASSLVSNGTISPTQAAQL</sequence>
<evidence type="ECO:0000313" key="1">
    <source>
        <dbReference type="EMBL" id="KAA8591246.1"/>
    </source>
</evidence>
<dbReference type="Proteomes" id="UP000327493">
    <property type="component" value="Chromosome 7"/>
</dbReference>
<reference evidence="1 2" key="1">
    <citation type="submission" date="2019-08" db="EMBL/GenBank/DDBJ databases">
        <title>A chromosome-level genome assembly, high-density linkage maps, and genome scans reveal the genomic architecture of hybrid incompatibilities underlying speciation via character displacement in darters (Percidae: Etheostominae).</title>
        <authorList>
            <person name="Moran R.L."/>
            <person name="Catchen J.M."/>
            <person name="Fuller R.C."/>
        </authorList>
    </citation>
    <scope>NUCLEOTIDE SEQUENCE [LARGE SCALE GENOMIC DNA]</scope>
    <source>
        <strain evidence="1">EspeVRDwgs_2016</strain>
        <tissue evidence="1">Muscle</tissue>
    </source>
</reference>
<organism evidence="1 2">
    <name type="scientific">Etheostoma spectabile</name>
    <name type="common">orangethroat darter</name>
    <dbReference type="NCBI Taxonomy" id="54343"/>
    <lineage>
        <taxon>Eukaryota</taxon>
        <taxon>Metazoa</taxon>
        <taxon>Chordata</taxon>
        <taxon>Craniata</taxon>
        <taxon>Vertebrata</taxon>
        <taxon>Euteleostomi</taxon>
        <taxon>Actinopterygii</taxon>
        <taxon>Neopterygii</taxon>
        <taxon>Teleostei</taxon>
        <taxon>Neoteleostei</taxon>
        <taxon>Acanthomorphata</taxon>
        <taxon>Eupercaria</taxon>
        <taxon>Perciformes</taxon>
        <taxon>Percoidei</taxon>
        <taxon>Percidae</taxon>
        <taxon>Etheostomatinae</taxon>
        <taxon>Etheostoma</taxon>
    </lineage>
</organism>
<name>A0A5J5DDF3_9PERO</name>
<gene>
    <name evidence="1" type="ORF">FQN60_002189</name>
</gene>
<keyword evidence="2" id="KW-1185">Reference proteome</keyword>
<dbReference type="AlphaFoldDB" id="A0A5J5DDF3"/>
<accession>A0A5J5DDF3</accession>
<feature type="non-terminal residue" evidence="1">
    <location>
        <position position="170"/>
    </location>
</feature>
<proteinExistence type="predicted"/>